<protein>
    <recommendedName>
        <fullName evidence="2">Lipocalin-like domain-containing protein</fullName>
    </recommendedName>
</protein>
<feature type="signal peptide" evidence="1">
    <location>
        <begin position="1"/>
        <end position="23"/>
    </location>
</feature>
<organism evidence="3 4">
    <name type="scientific">Pseudochryseolinea flava</name>
    <dbReference type="NCBI Taxonomy" id="2059302"/>
    <lineage>
        <taxon>Bacteria</taxon>
        <taxon>Pseudomonadati</taxon>
        <taxon>Bacteroidota</taxon>
        <taxon>Cytophagia</taxon>
        <taxon>Cytophagales</taxon>
        <taxon>Fulvivirgaceae</taxon>
        <taxon>Pseudochryseolinea</taxon>
    </lineage>
</organism>
<dbReference type="Proteomes" id="UP000251889">
    <property type="component" value="Unassembled WGS sequence"/>
</dbReference>
<reference evidence="3 4" key="1">
    <citation type="submission" date="2018-06" db="EMBL/GenBank/DDBJ databases">
        <title>Chryseolinea flavus sp. nov., a member of the phylum Bacteroidetes isolated from soil.</title>
        <authorList>
            <person name="Li Y."/>
            <person name="Wang J."/>
        </authorList>
    </citation>
    <scope>NUCLEOTIDE SEQUENCE [LARGE SCALE GENOMIC DNA]</scope>
    <source>
        <strain evidence="3 4">SDU1-6</strain>
    </source>
</reference>
<evidence type="ECO:0000256" key="1">
    <source>
        <dbReference type="SAM" id="SignalP"/>
    </source>
</evidence>
<accession>A0A364Y621</accession>
<dbReference type="Pfam" id="PF13648">
    <property type="entry name" value="Lipocalin_4"/>
    <property type="match status" value="1"/>
</dbReference>
<proteinExistence type="predicted"/>
<dbReference type="InterPro" id="IPR024311">
    <property type="entry name" value="Lipocalin-like"/>
</dbReference>
<name>A0A364Y621_9BACT</name>
<evidence type="ECO:0000313" key="3">
    <source>
        <dbReference type="EMBL" id="RAW02245.1"/>
    </source>
</evidence>
<evidence type="ECO:0000313" key="4">
    <source>
        <dbReference type="Proteomes" id="UP000251889"/>
    </source>
</evidence>
<dbReference type="AlphaFoldDB" id="A0A364Y621"/>
<keyword evidence="1" id="KW-0732">Signal</keyword>
<dbReference type="EMBL" id="QMFY01000002">
    <property type="protein sequence ID" value="RAW02245.1"/>
    <property type="molecule type" value="Genomic_DNA"/>
</dbReference>
<keyword evidence="4" id="KW-1185">Reference proteome</keyword>
<feature type="chain" id="PRO_5016627526" description="Lipocalin-like domain-containing protein" evidence="1">
    <location>
        <begin position="24"/>
        <end position="147"/>
    </location>
</feature>
<gene>
    <name evidence="3" type="ORF">DQQ10_06800</name>
</gene>
<dbReference type="PROSITE" id="PS51257">
    <property type="entry name" value="PROKAR_LIPOPROTEIN"/>
    <property type="match status" value="1"/>
</dbReference>
<dbReference type="RefSeq" id="WP_112746068.1">
    <property type="nucleotide sequence ID" value="NZ_QMFY01000002.1"/>
</dbReference>
<sequence length="147" mass="16520">MTLKIKNTNTISVMLLTLAVVLASCKNDDPAPSKRPFLVGKTWIVVQYALNGEDQTEDRDECEFDNTTAFFNDGTYREDIGDIACEESENNVEGTWSFKANETIISFRPANENASDWKIEELSDDFLKISQYVPTVKAEVLIVMAPL</sequence>
<dbReference type="OrthoDB" id="950800at2"/>
<feature type="domain" description="Lipocalin-like" evidence="2">
    <location>
        <begin position="39"/>
        <end position="128"/>
    </location>
</feature>
<evidence type="ECO:0000259" key="2">
    <source>
        <dbReference type="Pfam" id="PF13648"/>
    </source>
</evidence>
<comment type="caution">
    <text evidence="3">The sequence shown here is derived from an EMBL/GenBank/DDBJ whole genome shotgun (WGS) entry which is preliminary data.</text>
</comment>